<accession>A0A8S3XF15</accession>
<evidence type="ECO:0000313" key="1">
    <source>
        <dbReference type="EMBL" id="CAG5015926.1"/>
    </source>
</evidence>
<evidence type="ECO:0000313" key="2">
    <source>
        <dbReference type="Proteomes" id="UP000691718"/>
    </source>
</evidence>
<dbReference type="EMBL" id="CAJQZP010001094">
    <property type="protein sequence ID" value="CAG5015926.1"/>
    <property type="molecule type" value="Genomic_DNA"/>
</dbReference>
<sequence>MSWTSCDKRYNRSTAYYDIVKKKLFMACKETENVEEGNHIPCTAQKTSLLAATAAEGRRCLGANGDKNPQEREKGALKIGSELQGNKEKLVKNM</sequence>
<protein>
    <submittedName>
        <fullName evidence="1">(apollo) hypothetical protein</fullName>
    </submittedName>
</protein>
<dbReference type="AlphaFoldDB" id="A0A8S3XF15"/>
<organism evidence="1 2">
    <name type="scientific">Parnassius apollo</name>
    <name type="common">Apollo butterfly</name>
    <name type="synonym">Papilio apollo</name>
    <dbReference type="NCBI Taxonomy" id="110799"/>
    <lineage>
        <taxon>Eukaryota</taxon>
        <taxon>Metazoa</taxon>
        <taxon>Ecdysozoa</taxon>
        <taxon>Arthropoda</taxon>
        <taxon>Hexapoda</taxon>
        <taxon>Insecta</taxon>
        <taxon>Pterygota</taxon>
        <taxon>Neoptera</taxon>
        <taxon>Endopterygota</taxon>
        <taxon>Lepidoptera</taxon>
        <taxon>Glossata</taxon>
        <taxon>Ditrysia</taxon>
        <taxon>Papilionoidea</taxon>
        <taxon>Papilionidae</taxon>
        <taxon>Parnassiinae</taxon>
        <taxon>Parnassini</taxon>
        <taxon>Parnassius</taxon>
        <taxon>Parnassius</taxon>
    </lineage>
</organism>
<reference evidence="1" key="1">
    <citation type="submission" date="2021-04" db="EMBL/GenBank/DDBJ databases">
        <authorList>
            <person name="Tunstrom K."/>
        </authorList>
    </citation>
    <scope>NUCLEOTIDE SEQUENCE</scope>
</reference>
<keyword evidence="2" id="KW-1185">Reference proteome</keyword>
<gene>
    <name evidence="1" type="ORF">PAPOLLO_LOCUS16442</name>
</gene>
<proteinExistence type="predicted"/>
<name>A0A8S3XF15_PARAO</name>
<dbReference type="Proteomes" id="UP000691718">
    <property type="component" value="Unassembled WGS sequence"/>
</dbReference>
<comment type="caution">
    <text evidence="1">The sequence shown here is derived from an EMBL/GenBank/DDBJ whole genome shotgun (WGS) entry which is preliminary data.</text>
</comment>